<evidence type="ECO:0000256" key="1">
    <source>
        <dbReference type="SAM" id="Phobius"/>
    </source>
</evidence>
<feature type="transmembrane region" description="Helical" evidence="1">
    <location>
        <begin position="60"/>
        <end position="82"/>
    </location>
</feature>
<reference evidence="2 3" key="1">
    <citation type="journal article" date="2015" name="Nature">
        <title>rRNA introns, odd ribosomes, and small enigmatic genomes across a large radiation of phyla.</title>
        <authorList>
            <person name="Brown C.T."/>
            <person name="Hug L.A."/>
            <person name="Thomas B.C."/>
            <person name="Sharon I."/>
            <person name="Castelle C.J."/>
            <person name="Singh A."/>
            <person name="Wilkins M.J."/>
            <person name="Williams K.H."/>
            <person name="Banfield J.F."/>
        </authorList>
    </citation>
    <scope>NUCLEOTIDE SEQUENCE [LARGE SCALE GENOMIC DNA]</scope>
</reference>
<evidence type="ECO:0000313" key="2">
    <source>
        <dbReference type="EMBL" id="KKQ90744.1"/>
    </source>
</evidence>
<dbReference type="EMBL" id="LBVT01000031">
    <property type="protein sequence ID" value="KKQ90744.1"/>
    <property type="molecule type" value="Genomic_DNA"/>
</dbReference>
<protein>
    <submittedName>
        <fullName evidence="2">Uncharacterized protein</fullName>
    </submittedName>
</protein>
<evidence type="ECO:0000313" key="3">
    <source>
        <dbReference type="Proteomes" id="UP000034706"/>
    </source>
</evidence>
<feature type="transmembrane region" description="Helical" evidence="1">
    <location>
        <begin position="103"/>
        <end position="128"/>
    </location>
</feature>
<organism evidence="2 3">
    <name type="scientific">Candidatus Azambacteria bacterium GW2011_GWA2_39_10</name>
    <dbReference type="NCBI Taxonomy" id="1618611"/>
    <lineage>
        <taxon>Bacteria</taxon>
        <taxon>Candidatus Azamiibacteriota</taxon>
    </lineage>
</organism>
<sequence>MEWVKRVDGFFLSFFTNISHKFYRLTGYSNFFLAKLAVCVMVASVMVVIFNYWFPGILSYQSSLIQVAICGLISMFCLFDMVRCDKAEKSAFNDERVRMFHPLYYSPVNRLLWIFLASLMILAVPFIIANNKGYLVFKALDLAFAPAFATFKYFISVDPPSSGKSKIREWCESFSAGFRKLAPMKVNS</sequence>
<dbReference type="Proteomes" id="UP000034706">
    <property type="component" value="Unassembled WGS sequence"/>
</dbReference>
<keyword evidence="1" id="KW-0472">Membrane</keyword>
<name>A0A0G0NY60_9BACT</name>
<feature type="transmembrane region" description="Helical" evidence="1">
    <location>
        <begin position="31"/>
        <end position="54"/>
    </location>
</feature>
<dbReference type="AlphaFoldDB" id="A0A0G0NY60"/>
<keyword evidence="1" id="KW-0812">Transmembrane</keyword>
<accession>A0A0G0NY60</accession>
<keyword evidence="1" id="KW-1133">Transmembrane helix</keyword>
<comment type="caution">
    <text evidence="2">The sequence shown here is derived from an EMBL/GenBank/DDBJ whole genome shotgun (WGS) entry which is preliminary data.</text>
</comment>
<gene>
    <name evidence="2" type="ORF">UT16_C0031G0005</name>
</gene>
<proteinExistence type="predicted"/>